<evidence type="ECO:0000256" key="1">
    <source>
        <dbReference type="SAM" id="Phobius"/>
    </source>
</evidence>
<dbReference type="Gene3D" id="3.60.10.10">
    <property type="entry name" value="Endonuclease/exonuclease/phosphatase"/>
    <property type="match status" value="1"/>
</dbReference>
<protein>
    <submittedName>
        <fullName evidence="3">Endonuclease/exonuclease/phosphatase family protein</fullName>
    </submittedName>
</protein>
<dbReference type="PANTHER" id="PTHR14859:SF15">
    <property type="entry name" value="ENDONUCLEASE_EXONUCLEASE_PHOSPHATASE DOMAIN-CONTAINING PROTEIN"/>
    <property type="match status" value="1"/>
</dbReference>
<comment type="caution">
    <text evidence="3">The sequence shown here is derived from an EMBL/GenBank/DDBJ whole genome shotgun (WGS) entry which is preliminary data.</text>
</comment>
<dbReference type="InterPro" id="IPR051916">
    <property type="entry name" value="GPI-anchor_lipid_remodeler"/>
</dbReference>
<accession>A0A9D9DVW1</accession>
<proteinExistence type="predicted"/>
<organism evidence="3 4">
    <name type="scientific">Candidatus Pullibacteroides excrementavium</name>
    <dbReference type="NCBI Taxonomy" id="2840905"/>
    <lineage>
        <taxon>Bacteria</taxon>
        <taxon>Pseudomonadati</taxon>
        <taxon>Bacteroidota</taxon>
        <taxon>Bacteroidia</taxon>
        <taxon>Bacteroidales</taxon>
        <taxon>Candidatus Pullibacteroides</taxon>
    </lineage>
</organism>
<evidence type="ECO:0000313" key="4">
    <source>
        <dbReference type="Proteomes" id="UP000823612"/>
    </source>
</evidence>
<evidence type="ECO:0000313" key="3">
    <source>
        <dbReference type="EMBL" id="MBO8433381.1"/>
    </source>
</evidence>
<reference evidence="3" key="1">
    <citation type="submission" date="2020-10" db="EMBL/GenBank/DDBJ databases">
        <authorList>
            <person name="Gilroy R."/>
        </authorList>
    </citation>
    <scope>NUCLEOTIDE SEQUENCE</scope>
    <source>
        <strain evidence="3">2889</strain>
    </source>
</reference>
<name>A0A9D9DVW1_9BACT</name>
<dbReference type="InterPro" id="IPR005135">
    <property type="entry name" value="Endo/exonuclease/phosphatase"/>
</dbReference>
<feature type="domain" description="Endonuclease/exonuclease/phosphatase" evidence="2">
    <location>
        <begin position="110"/>
        <end position="391"/>
    </location>
</feature>
<keyword evidence="1" id="KW-1133">Transmembrane helix</keyword>
<keyword evidence="3" id="KW-0540">Nuclease</keyword>
<reference evidence="3" key="2">
    <citation type="journal article" date="2021" name="PeerJ">
        <title>Extensive microbial diversity within the chicken gut microbiome revealed by metagenomics and culture.</title>
        <authorList>
            <person name="Gilroy R."/>
            <person name="Ravi A."/>
            <person name="Getino M."/>
            <person name="Pursley I."/>
            <person name="Horton D.L."/>
            <person name="Alikhan N.F."/>
            <person name="Baker D."/>
            <person name="Gharbi K."/>
            <person name="Hall N."/>
            <person name="Watson M."/>
            <person name="Adriaenssens E.M."/>
            <person name="Foster-Nyarko E."/>
            <person name="Jarju S."/>
            <person name="Secka A."/>
            <person name="Antonio M."/>
            <person name="Oren A."/>
            <person name="Chaudhuri R.R."/>
            <person name="La Ragione R."/>
            <person name="Hildebrand F."/>
            <person name="Pallen M.J."/>
        </authorList>
    </citation>
    <scope>NUCLEOTIDE SEQUENCE</scope>
    <source>
        <strain evidence="3">2889</strain>
    </source>
</reference>
<keyword evidence="3" id="KW-0255">Endonuclease</keyword>
<dbReference type="GO" id="GO:0006506">
    <property type="term" value="P:GPI anchor biosynthetic process"/>
    <property type="evidence" value="ECO:0007669"/>
    <property type="project" value="TreeGrafter"/>
</dbReference>
<feature type="transmembrane region" description="Helical" evidence="1">
    <location>
        <begin position="12"/>
        <end position="33"/>
    </location>
</feature>
<dbReference type="InterPro" id="IPR036691">
    <property type="entry name" value="Endo/exonu/phosph_ase_sf"/>
</dbReference>
<keyword evidence="1" id="KW-0472">Membrane</keyword>
<keyword evidence="3" id="KW-0378">Hydrolase</keyword>
<dbReference type="Pfam" id="PF03372">
    <property type="entry name" value="Exo_endo_phos"/>
    <property type="match status" value="1"/>
</dbReference>
<evidence type="ECO:0000259" key="2">
    <source>
        <dbReference type="Pfam" id="PF03372"/>
    </source>
</evidence>
<dbReference type="Proteomes" id="UP000823612">
    <property type="component" value="Unassembled WGS sequence"/>
</dbReference>
<dbReference type="PANTHER" id="PTHR14859">
    <property type="entry name" value="CALCOFLUOR WHITE HYPERSENSITIVE PROTEIN PRECURSOR"/>
    <property type="match status" value="1"/>
</dbReference>
<dbReference type="GO" id="GO:0016020">
    <property type="term" value="C:membrane"/>
    <property type="evidence" value="ECO:0007669"/>
    <property type="project" value="GOC"/>
</dbReference>
<sequence>MDMKQLWRFIRMALWGVAVAVAVFIVFLLVAVVSDYRPEDCEAVYAYSADGGDAGLAGDSRQGIRSGMDSAAVVQLGCDAQNGEDSLGSFHSEAASKNSAAQITDSLKIMTWNIGYGGLGGNMDFFYDGGTRIRDTKARSLENLKGILAEMKALDADIYLLQEVDECSRRTYRINELAMLQAAFPEYHLYFACNYRSFFVPIPLRSPMGKVSSGVVILSRYRAEKVERLAYPSRFPFPVSLFNLKRCLLAATFRLPDGGLLVVGNTHNTAYDTGGMRDQETGFLASWIDSLQNRGVKVLVGGDWNQYPPAYRPGEDEAANPHFAVAPLRASAFEANGRVVYDSSGKTLRYLDKPYGQSSTLTVTDYFYVSHSLSSSDARLCGNAGFAYSDHRPVCITVYLE</sequence>
<keyword evidence="1" id="KW-0812">Transmembrane</keyword>
<dbReference type="SUPFAM" id="SSF56219">
    <property type="entry name" value="DNase I-like"/>
    <property type="match status" value="1"/>
</dbReference>
<dbReference type="EMBL" id="JADIMZ010000131">
    <property type="protein sequence ID" value="MBO8433381.1"/>
    <property type="molecule type" value="Genomic_DNA"/>
</dbReference>
<dbReference type="GO" id="GO:0004519">
    <property type="term" value="F:endonuclease activity"/>
    <property type="evidence" value="ECO:0007669"/>
    <property type="project" value="UniProtKB-KW"/>
</dbReference>
<gene>
    <name evidence="3" type="ORF">IAB08_08850</name>
</gene>
<dbReference type="AlphaFoldDB" id="A0A9D9DVW1"/>